<sequence length="358" mass="38805">MKTYVVAGVCLFVSIWLSGCGTHEENPGAEAIPRSVSVQTIASRDLPIMVNAVGRLIPNREVILSAEVSGILLRYHADVGAKVARGALLAKLDPTDYVLALKEAEANLLSARIQLPVKQKSFARARRLLPEKVITPELYDQAEAGFKSAGALVTQLETLVAQARRRLEKTAITTPFGGHVTQRFVETGQRVAIGDPAMQVADMQTMRVKISINELDYVHVDANDPVRVTVEAFAGRSLPGRVDKIGIQADARTNTFEIEILVDNPDLLLKAGLTARVAIETDVIPDAIMIGQDSVLFREDRKEVFIVDANLTAVAREVKLGRMDGSDVRILEGLADGDRLVIAGAQYLKPGDTVRVAP</sequence>
<protein>
    <submittedName>
        <fullName evidence="5">Resistance-nodulation-cell division (RND) efflux membrane fusion protein</fullName>
    </submittedName>
</protein>
<feature type="domain" description="CzcB-like C-terminal circularly permuted SH3-like" evidence="4">
    <location>
        <begin position="289"/>
        <end position="349"/>
    </location>
</feature>
<evidence type="ECO:0000259" key="4">
    <source>
        <dbReference type="Pfam" id="PF25975"/>
    </source>
</evidence>
<evidence type="ECO:0000313" key="5">
    <source>
        <dbReference type="EMBL" id="BBO89283.1"/>
    </source>
</evidence>
<evidence type="ECO:0000259" key="3">
    <source>
        <dbReference type="Pfam" id="PF25954"/>
    </source>
</evidence>
<name>A0A5K8A9B6_9BACT</name>
<comment type="similarity">
    <text evidence="1">Belongs to the membrane fusion protein (MFP) (TC 8.A.1) family.</text>
</comment>
<dbReference type="Pfam" id="PF25954">
    <property type="entry name" value="Beta-barrel_RND_2"/>
    <property type="match status" value="1"/>
</dbReference>
<dbReference type="Pfam" id="PF25975">
    <property type="entry name" value="CzcB_C"/>
    <property type="match status" value="1"/>
</dbReference>
<dbReference type="InterPro" id="IPR058792">
    <property type="entry name" value="Beta-barrel_RND_2"/>
</dbReference>
<dbReference type="InterPro" id="IPR058649">
    <property type="entry name" value="CzcB_C"/>
</dbReference>
<dbReference type="Gene3D" id="2.40.30.170">
    <property type="match status" value="1"/>
</dbReference>
<dbReference type="InterPro" id="IPR006143">
    <property type="entry name" value="RND_pump_MFP"/>
</dbReference>
<gene>
    <name evidence="5" type="ORF">DSCOOX_24630</name>
</gene>
<dbReference type="PANTHER" id="PTHR30469">
    <property type="entry name" value="MULTIDRUG RESISTANCE PROTEIN MDTA"/>
    <property type="match status" value="1"/>
</dbReference>
<evidence type="ECO:0000259" key="2">
    <source>
        <dbReference type="Pfam" id="PF25917"/>
    </source>
</evidence>
<dbReference type="NCBIfam" id="TIGR01730">
    <property type="entry name" value="RND_mfp"/>
    <property type="match status" value="1"/>
</dbReference>
<reference evidence="5 6" key="1">
    <citation type="submission" date="2019-11" db="EMBL/GenBank/DDBJ databases">
        <title>Comparative genomics of hydrocarbon-degrading Desulfosarcina strains.</title>
        <authorList>
            <person name="Watanabe M."/>
            <person name="Kojima H."/>
            <person name="Fukui M."/>
        </authorList>
    </citation>
    <scope>NUCLEOTIDE SEQUENCE [LARGE SCALE GENOMIC DNA]</scope>
    <source>
        <strain evidence="6">oXyS1</strain>
    </source>
</reference>
<dbReference type="EMBL" id="AP021879">
    <property type="protein sequence ID" value="BBO89283.1"/>
    <property type="molecule type" value="Genomic_DNA"/>
</dbReference>
<evidence type="ECO:0000256" key="1">
    <source>
        <dbReference type="ARBA" id="ARBA00009477"/>
    </source>
</evidence>
<dbReference type="Gene3D" id="2.40.420.20">
    <property type="match status" value="1"/>
</dbReference>
<dbReference type="FunFam" id="2.40.30.170:FF:000010">
    <property type="entry name" value="Efflux RND transporter periplasmic adaptor subunit"/>
    <property type="match status" value="1"/>
</dbReference>
<keyword evidence="6" id="KW-1185">Reference proteome</keyword>
<dbReference type="PROSITE" id="PS51257">
    <property type="entry name" value="PROKAR_LIPOPROTEIN"/>
    <property type="match status" value="1"/>
</dbReference>
<dbReference type="InterPro" id="IPR058625">
    <property type="entry name" value="MdtA-like_BSH"/>
</dbReference>
<accession>A0A5K8A9B6</accession>
<dbReference type="GO" id="GO:1990281">
    <property type="term" value="C:efflux pump complex"/>
    <property type="evidence" value="ECO:0007669"/>
    <property type="project" value="TreeGrafter"/>
</dbReference>
<keyword evidence="5" id="KW-0131">Cell cycle</keyword>
<dbReference type="Proteomes" id="UP000422108">
    <property type="component" value="Chromosome"/>
</dbReference>
<evidence type="ECO:0000313" key="6">
    <source>
        <dbReference type="Proteomes" id="UP000422108"/>
    </source>
</evidence>
<dbReference type="Gene3D" id="1.10.287.470">
    <property type="entry name" value="Helix hairpin bin"/>
    <property type="match status" value="1"/>
</dbReference>
<keyword evidence="5" id="KW-0132">Cell division</keyword>
<dbReference type="GO" id="GO:0015562">
    <property type="term" value="F:efflux transmembrane transporter activity"/>
    <property type="evidence" value="ECO:0007669"/>
    <property type="project" value="TreeGrafter"/>
</dbReference>
<proteinExistence type="inferred from homology"/>
<feature type="domain" description="Multidrug resistance protein MdtA-like barrel-sandwich hybrid" evidence="2">
    <location>
        <begin position="61"/>
        <end position="200"/>
    </location>
</feature>
<feature type="domain" description="CusB-like beta-barrel" evidence="3">
    <location>
        <begin position="208"/>
        <end position="281"/>
    </location>
</feature>
<organism evidence="5 6">
    <name type="scientific">Desulfosarcina ovata subsp. ovata</name>
    <dbReference type="NCBI Taxonomy" id="2752305"/>
    <lineage>
        <taxon>Bacteria</taxon>
        <taxon>Pseudomonadati</taxon>
        <taxon>Thermodesulfobacteriota</taxon>
        <taxon>Desulfobacteria</taxon>
        <taxon>Desulfobacterales</taxon>
        <taxon>Desulfosarcinaceae</taxon>
        <taxon>Desulfosarcina</taxon>
    </lineage>
</organism>
<dbReference type="SUPFAM" id="SSF111369">
    <property type="entry name" value="HlyD-like secretion proteins"/>
    <property type="match status" value="1"/>
</dbReference>
<dbReference type="GO" id="GO:0051301">
    <property type="term" value="P:cell division"/>
    <property type="evidence" value="ECO:0007669"/>
    <property type="project" value="UniProtKB-KW"/>
</dbReference>
<dbReference type="AlphaFoldDB" id="A0A5K8A9B6"/>
<dbReference type="Pfam" id="PF25917">
    <property type="entry name" value="BSH_RND"/>
    <property type="match status" value="1"/>
</dbReference>
<dbReference type="Gene3D" id="2.40.50.100">
    <property type="match status" value="1"/>
</dbReference>